<dbReference type="AlphaFoldDB" id="A0A9Q1J1S0"/>
<dbReference type="Proteomes" id="UP001152622">
    <property type="component" value="Chromosome 4"/>
</dbReference>
<gene>
    <name evidence="1" type="ORF">SKAU_G00124500</name>
</gene>
<organism evidence="1 2">
    <name type="scientific">Synaphobranchus kaupii</name>
    <name type="common">Kaup's arrowtooth eel</name>
    <dbReference type="NCBI Taxonomy" id="118154"/>
    <lineage>
        <taxon>Eukaryota</taxon>
        <taxon>Metazoa</taxon>
        <taxon>Chordata</taxon>
        <taxon>Craniata</taxon>
        <taxon>Vertebrata</taxon>
        <taxon>Euteleostomi</taxon>
        <taxon>Actinopterygii</taxon>
        <taxon>Neopterygii</taxon>
        <taxon>Teleostei</taxon>
        <taxon>Anguilliformes</taxon>
        <taxon>Synaphobranchidae</taxon>
        <taxon>Synaphobranchus</taxon>
    </lineage>
</organism>
<sequence length="111" mass="12208">MSSRPPFDAVRRCSERPRLSRAVVWSVVRDQNAPSWPRGRGGGYDDTEAPARLQRAVERAVQEIKPAVDPGICHGHLRPPASRALKRAFLRDPAQAATGTKTLECASPRDP</sequence>
<evidence type="ECO:0000313" key="1">
    <source>
        <dbReference type="EMBL" id="KAJ8363619.1"/>
    </source>
</evidence>
<dbReference type="EMBL" id="JAINUF010000004">
    <property type="protein sequence ID" value="KAJ8363619.1"/>
    <property type="molecule type" value="Genomic_DNA"/>
</dbReference>
<name>A0A9Q1J1S0_SYNKA</name>
<reference evidence="1" key="1">
    <citation type="journal article" date="2023" name="Science">
        <title>Genome structures resolve the early diversification of teleost fishes.</title>
        <authorList>
            <person name="Parey E."/>
            <person name="Louis A."/>
            <person name="Montfort J."/>
            <person name="Bouchez O."/>
            <person name="Roques C."/>
            <person name="Iampietro C."/>
            <person name="Lluch J."/>
            <person name="Castinel A."/>
            <person name="Donnadieu C."/>
            <person name="Desvignes T."/>
            <person name="Floi Bucao C."/>
            <person name="Jouanno E."/>
            <person name="Wen M."/>
            <person name="Mejri S."/>
            <person name="Dirks R."/>
            <person name="Jansen H."/>
            <person name="Henkel C."/>
            <person name="Chen W.J."/>
            <person name="Zahm M."/>
            <person name="Cabau C."/>
            <person name="Klopp C."/>
            <person name="Thompson A.W."/>
            <person name="Robinson-Rechavi M."/>
            <person name="Braasch I."/>
            <person name="Lecointre G."/>
            <person name="Bobe J."/>
            <person name="Postlethwait J.H."/>
            <person name="Berthelot C."/>
            <person name="Roest Crollius H."/>
            <person name="Guiguen Y."/>
        </authorList>
    </citation>
    <scope>NUCLEOTIDE SEQUENCE</scope>
    <source>
        <strain evidence="1">WJC10195</strain>
    </source>
</reference>
<proteinExistence type="predicted"/>
<evidence type="ECO:0000313" key="2">
    <source>
        <dbReference type="Proteomes" id="UP001152622"/>
    </source>
</evidence>
<keyword evidence="2" id="KW-1185">Reference proteome</keyword>
<comment type="caution">
    <text evidence="1">The sequence shown here is derived from an EMBL/GenBank/DDBJ whole genome shotgun (WGS) entry which is preliminary data.</text>
</comment>
<protein>
    <submittedName>
        <fullName evidence="1">Uncharacterized protein</fullName>
    </submittedName>
</protein>
<accession>A0A9Q1J1S0</accession>